<dbReference type="GO" id="GO:0008649">
    <property type="term" value="F:rRNA methyltransferase activity"/>
    <property type="evidence" value="ECO:0007669"/>
    <property type="project" value="InterPro"/>
</dbReference>
<evidence type="ECO:0000313" key="16">
    <source>
        <dbReference type="EMBL" id="EAT17002.1"/>
    </source>
</evidence>
<comment type="catalytic activity">
    <reaction evidence="13">
        <text>cytidine(967) in 16S rRNA + S-adenosyl-L-methionine = 5-methylcytidine(967) in 16S rRNA + S-adenosyl-L-homocysteine + H(+)</text>
        <dbReference type="Rhea" id="RHEA:42748"/>
        <dbReference type="Rhea" id="RHEA-COMP:10219"/>
        <dbReference type="Rhea" id="RHEA-COMP:10220"/>
        <dbReference type="ChEBI" id="CHEBI:15378"/>
        <dbReference type="ChEBI" id="CHEBI:57856"/>
        <dbReference type="ChEBI" id="CHEBI:59789"/>
        <dbReference type="ChEBI" id="CHEBI:74483"/>
        <dbReference type="ChEBI" id="CHEBI:82748"/>
        <dbReference type="EC" id="2.1.1.176"/>
    </reaction>
</comment>
<reference evidence="16" key="1">
    <citation type="submission" date="2006-05" db="EMBL/GenBank/DDBJ databases">
        <title>Annotation of the draft genome assembly of Desulfuromonas acetoxidans DSM 684.</title>
        <authorList>
            <consortium name="US DOE Joint Genome Institute (JGI-ORNL)"/>
            <person name="Larimer F."/>
            <person name="Land M."/>
            <person name="Hauser L."/>
        </authorList>
    </citation>
    <scope>NUCLEOTIDE SEQUENCE [LARGE SCALE GENOMIC DNA]</scope>
    <source>
        <strain evidence="16">DSM 684</strain>
    </source>
</reference>
<dbReference type="PROSITE" id="PS51686">
    <property type="entry name" value="SAM_MT_RSMB_NOP"/>
    <property type="match status" value="1"/>
</dbReference>
<dbReference type="InterPro" id="IPR054728">
    <property type="entry name" value="RsmB-like_ferredoxin"/>
</dbReference>
<dbReference type="GO" id="GO:0006355">
    <property type="term" value="P:regulation of DNA-templated transcription"/>
    <property type="evidence" value="ECO:0007669"/>
    <property type="project" value="InterPro"/>
</dbReference>
<evidence type="ECO:0000259" key="15">
    <source>
        <dbReference type="PROSITE" id="PS51686"/>
    </source>
</evidence>
<dbReference type="Proteomes" id="UP000005695">
    <property type="component" value="Unassembled WGS sequence"/>
</dbReference>
<dbReference type="NCBIfam" id="TIGR00563">
    <property type="entry name" value="rsmB"/>
    <property type="match status" value="1"/>
</dbReference>
<dbReference type="NCBIfam" id="NF011494">
    <property type="entry name" value="PRK14902.1"/>
    <property type="match status" value="1"/>
</dbReference>
<evidence type="ECO:0000256" key="9">
    <source>
        <dbReference type="ARBA" id="ARBA00022691"/>
    </source>
</evidence>
<protein>
    <recommendedName>
        <fullName evidence="4">16S rRNA (cytosine(967)-C(5))-methyltransferase</fullName>
        <ecNumber evidence="4">2.1.1.176</ecNumber>
    </recommendedName>
    <alternativeName>
        <fullName evidence="11">16S rRNA m5C967 methyltransferase</fullName>
    </alternativeName>
    <alternativeName>
        <fullName evidence="12">rRNA (cytosine-C(5)-)-methyltransferase RsmB</fullName>
    </alternativeName>
</protein>
<dbReference type="InterPro" id="IPR049560">
    <property type="entry name" value="MeTrfase_RsmB-F_NOP2_cat"/>
</dbReference>
<keyword evidence="7 14" id="KW-0489">Methyltransferase</keyword>
<comment type="similarity">
    <text evidence="3 14">Belongs to the class I-like SAM-binding methyltransferase superfamily. RsmB/NOP family.</text>
</comment>
<dbReference type="GO" id="GO:0003723">
    <property type="term" value="F:RNA binding"/>
    <property type="evidence" value="ECO:0007669"/>
    <property type="project" value="UniProtKB-UniRule"/>
</dbReference>
<reference evidence="16" key="2">
    <citation type="submission" date="2006-05" db="EMBL/GenBank/DDBJ databases">
        <title>Sequencing of the draft genome and assembly of Desulfuromonas acetoxidans DSM 684.</title>
        <authorList>
            <consortium name="US DOE Joint Genome Institute (JGI-PGF)"/>
            <person name="Copeland A."/>
            <person name="Lucas S."/>
            <person name="Lapidus A."/>
            <person name="Barry K."/>
            <person name="Detter J.C."/>
            <person name="Glavina del Rio T."/>
            <person name="Hammon N."/>
            <person name="Israni S."/>
            <person name="Dalin E."/>
            <person name="Tice H."/>
            <person name="Bruce D."/>
            <person name="Pitluck S."/>
            <person name="Richardson P."/>
        </authorList>
    </citation>
    <scope>NUCLEOTIDE SEQUENCE [LARGE SCALE GENOMIC DNA]</scope>
    <source>
        <strain evidence="16">DSM 684</strain>
    </source>
</reference>
<dbReference type="SUPFAM" id="SSF48013">
    <property type="entry name" value="NusB-like"/>
    <property type="match status" value="1"/>
</dbReference>
<comment type="subcellular location">
    <subcellularLocation>
        <location evidence="2">Cytoplasm</location>
    </subcellularLocation>
</comment>
<evidence type="ECO:0000256" key="11">
    <source>
        <dbReference type="ARBA" id="ARBA00030399"/>
    </source>
</evidence>
<dbReference type="SUPFAM" id="SSF53335">
    <property type="entry name" value="S-adenosyl-L-methionine-dependent methyltransferases"/>
    <property type="match status" value="1"/>
</dbReference>
<dbReference type="InterPro" id="IPR006027">
    <property type="entry name" value="NusB_RsmB_TIM44"/>
</dbReference>
<evidence type="ECO:0000313" key="17">
    <source>
        <dbReference type="Proteomes" id="UP000005695"/>
    </source>
</evidence>
<feature type="domain" description="SAM-dependent MTase RsmB/NOP-type" evidence="15">
    <location>
        <begin position="196"/>
        <end position="474"/>
    </location>
</feature>
<evidence type="ECO:0000256" key="1">
    <source>
        <dbReference type="ARBA" id="ARBA00002724"/>
    </source>
</evidence>
<organism evidence="16 17">
    <name type="scientific">Desulfuromonas acetoxidans (strain DSM 684 / 11070)</name>
    <dbReference type="NCBI Taxonomy" id="281689"/>
    <lineage>
        <taxon>Bacteria</taxon>
        <taxon>Pseudomonadati</taxon>
        <taxon>Thermodesulfobacteriota</taxon>
        <taxon>Desulfuromonadia</taxon>
        <taxon>Desulfuromonadales</taxon>
        <taxon>Desulfuromonadaceae</taxon>
        <taxon>Desulfuromonas</taxon>
    </lineage>
</organism>
<dbReference type="CDD" id="cd02440">
    <property type="entry name" value="AdoMet_MTases"/>
    <property type="match status" value="1"/>
</dbReference>
<accession>Q1K3H2</accession>
<dbReference type="EMBL" id="AAEW02000002">
    <property type="protein sequence ID" value="EAT17002.1"/>
    <property type="molecule type" value="Genomic_DNA"/>
</dbReference>
<dbReference type="Gene3D" id="3.40.50.150">
    <property type="entry name" value="Vaccinia Virus protein VP39"/>
    <property type="match status" value="1"/>
</dbReference>
<dbReference type="InterPro" id="IPR035926">
    <property type="entry name" value="NusB-like_sf"/>
</dbReference>
<dbReference type="Gene3D" id="3.30.70.1170">
    <property type="entry name" value="Sun protein, domain 3"/>
    <property type="match status" value="1"/>
</dbReference>
<sequence length="479" mass="53457">MRGCADEHTPALLFEVCVAKKAEPNVKDARRIAFDVLTRVDEGGYSDLVLDAALEANPGLDPRDRALATELVYGVLRRRGNLDFILKAYSRQPLKKLQPKVLRLLRLGIYQLCYLDRIPDRAVVHSMVELARRCGLERVSGLVNGVLRSYLREPNRVVWPDPRRDTQGWLEHGLSLPHWLAQRWLVQYGAEGAMALAESQLSAPPVTVRVNTLKMTRNAFVAQLKQRDIAAEPTRFAPEGVVLPHAGDLQRLPGREEGWYQVQDEASMLIAHLLSVEPGQRLLDGCAAPGGKTTHLAALTDNRSEILALDLHSQRLEILQQGAKRLGCQQIRTLACDMTQPCEDLSAGGFDRVLIDAPCSGLGVLRRNPESRWRRKQTDIKVLAKTQRQILHQAAELVVPGGLLLYSLCTTTPEESTAVVADFLAHHPMYVQVNLANRVPKHWEGLFDDDGQLVTRTGEHGPMDCFFAAGFYRQPECSF</sequence>
<dbReference type="Gene3D" id="1.10.940.10">
    <property type="entry name" value="NusB-like"/>
    <property type="match status" value="1"/>
</dbReference>
<dbReference type="InterPro" id="IPR023267">
    <property type="entry name" value="RCMT"/>
</dbReference>
<dbReference type="Pfam" id="PF22458">
    <property type="entry name" value="RsmF-B_ferredox"/>
    <property type="match status" value="1"/>
</dbReference>
<feature type="binding site" evidence="14">
    <location>
        <position position="337"/>
    </location>
    <ligand>
        <name>S-adenosyl-L-methionine</name>
        <dbReference type="ChEBI" id="CHEBI:59789"/>
    </ligand>
</feature>
<proteinExistence type="inferred from homology"/>
<keyword evidence="10 14" id="KW-0694">RNA-binding</keyword>
<evidence type="ECO:0000256" key="14">
    <source>
        <dbReference type="PROSITE-ProRule" id="PRU01023"/>
    </source>
</evidence>
<evidence type="ECO:0000256" key="3">
    <source>
        <dbReference type="ARBA" id="ARBA00007494"/>
    </source>
</evidence>
<dbReference type="Pfam" id="PF01029">
    <property type="entry name" value="NusB"/>
    <property type="match status" value="1"/>
</dbReference>
<keyword evidence="9 14" id="KW-0949">S-adenosyl-L-methionine</keyword>
<evidence type="ECO:0000256" key="5">
    <source>
        <dbReference type="ARBA" id="ARBA00022490"/>
    </source>
</evidence>
<name>Q1K3H2_DESA6</name>
<dbReference type="PANTHER" id="PTHR22807">
    <property type="entry name" value="NOP2 YEAST -RELATED NOL1/NOP2/FMU SUN DOMAIN-CONTAINING"/>
    <property type="match status" value="1"/>
</dbReference>
<evidence type="ECO:0000256" key="6">
    <source>
        <dbReference type="ARBA" id="ARBA00022552"/>
    </source>
</evidence>
<dbReference type="PRINTS" id="PR02008">
    <property type="entry name" value="RCMTFAMILY"/>
</dbReference>
<evidence type="ECO:0000256" key="8">
    <source>
        <dbReference type="ARBA" id="ARBA00022679"/>
    </source>
</evidence>
<feature type="binding site" evidence="14">
    <location>
        <position position="356"/>
    </location>
    <ligand>
        <name>S-adenosyl-L-methionine</name>
        <dbReference type="ChEBI" id="CHEBI:59789"/>
    </ligand>
</feature>
<keyword evidence="5" id="KW-0963">Cytoplasm</keyword>
<dbReference type="PANTHER" id="PTHR22807:SF53">
    <property type="entry name" value="RIBOSOMAL RNA SMALL SUBUNIT METHYLTRANSFERASE B-RELATED"/>
    <property type="match status" value="1"/>
</dbReference>
<dbReference type="PROSITE" id="PS01153">
    <property type="entry name" value="NOL1_NOP2_SUN"/>
    <property type="match status" value="1"/>
</dbReference>
<evidence type="ECO:0000256" key="7">
    <source>
        <dbReference type="ARBA" id="ARBA00022603"/>
    </source>
</evidence>
<evidence type="ECO:0000256" key="2">
    <source>
        <dbReference type="ARBA" id="ARBA00004496"/>
    </source>
</evidence>
<dbReference type="InterPro" id="IPR004573">
    <property type="entry name" value="rRNA_ssu_MeTfrase_B"/>
</dbReference>
<evidence type="ECO:0000256" key="4">
    <source>
        <dbReference type="ARBA" id="ARBA00012140"/>
    </source>
</evidence>
<dbReference type="InterPro" id="IPR029063">
    <property type="entry name" value="SAM-dependent_MTases_sf"/>
</dbReference>
<dbReference type="InterPro" id="IPR001678">
    <property type="entry name" value="MeTrfase_RsmB-F_NOP2_dom"/>
</dbReference>
<dbReference type="EC" id="2.1.1.176" evidence="4"/>
<keyword evidence="6" id="KW-0698">rRNA processing</keyword>
<keyword evidence="17" id="KW-1185">Reference proteome</keyword>
<keyword evidence="8 14" id="KW-0808">Transferase</keyword>
<feature type="active site" description="Nucleophile" evidence="14">
    <location>
        <position position="409"/>
    </location>
</feature>
<evidence type="ECO:0000256" key="13">
    <source>
        <dbReference type="ARBA" id="ARBA00047283"/>
    </source>
</evidence>
<comment type="caution">
    <text evidence="16">The sequence shown here is derived from an EMBL/GenBank/DDBJ whole genome shotgun (WGS) entry which is preliminary data.</text>
</comment>
<evidence type="ECO:0000256" key="10">
    <source>
        <dbReference type="ARBA" id="ARBA00022884"/>
    </source>
</evidence>
<feature type="binding site" evidence="14">
    <location>
        <begin position="286"/>
        <end position="292"/>
    </location>
    <ligand>
        <name>S-adenosyl-L-methionine</name>
        <dbReference type="ChEBI" id="CHEBI:59789"/>
    </ligand>
</feature>
<gene>
    <name evidence="16" type="ORF">Dace_2868</name>
</gene>
<feature type="binding site" evidence="14">
    <location>
        <position position="310"/>
    </location>
    <ligand>
        <name>S-adenosyl-L-methionine</name>
        <dbReference type="ChEBI" id="CHEBI:59789"/>
    </ligand>
</feature>
<comment type="function">
    <text evidence="1">Specifically methylates the cytosine at position 967 (m5C967) of 16S rRNA.</text>
</comment>
<dbReference type="InterPro" id="IPR018314">
    <property type="entry name" value="RsmB/NOL1/NOP2-like_CS"/>
</dbReference>
<dbReference type="GO" id="GO:0005737">
    <property type="term" value="C:cytoplasm"/>
    <property type="evidence" value="ECO:0007669"/>
    <property type="project" value="UniProtKB-SubCell"/>
</dbReference>
<dbReference type="Pfam" id="PF01189">
    <property type="entry name" value="Methyltr_RsmB-F"/>
    <property type="match status" value="1"/>
</dbReference>
<dbReference type="AlphaFoldDB" id="Q1K3H2"/>
<evidence type="ECO:0000256" key="12">
    <source>
        <dbReference type="ARBA" id="ARBA00031088"/>
    </source>
</evidence>